<feature type="compositionally biased region" description="Low complexity" evidence="2">
    <location>
        <begin position="371"/>
        <end position="430"/>
    </location>
</feature>
<accession>G5JY19</accession>
<dbReference type="HAMAP" id="MF_01941">
    <property type="entry name" value="MapZ"/>
    <property type="match status" value="1"/>
</dbReference>
<comment type="function">
    <text evidence="1">Early cell division protein that marks the future cell division site and supports proper FtsZ ring positioning.</text>
</comment>
<organism evidence="5 6">
    <name type="scientific">Streptococcus macacae NCTC 11558</name>
    <dbReference type="NCBI Taxonomy" id="764298"/>
    <lineage>
        <taxon>Bacteria</taxon>
        <taxon>Bacillati</taxon>
        <taxon>Bacillota</taxon>
        <taxon>Bacilli</taxon>
        <taxon>Lactobacillales</taxon>
        <taxon>Streptococcaceae</taxon>
        <taxon>Streptococcus</taxon>
    </lineage>
</organism>
<keyword evidence="1" id="KW-0472">Membrane</keyword>
<feature type="region of interest" description="Disordered" evidence="2">
    <location>
        <begin position="93"/>
        <end position="128"/>
    </location>
</feature>
<reference evidence="5 6" key="1">
    <citation type="journal article" date="2014" name="Int. J. Syst. Evol. Microbiol.">
        <title>Phylogenomics and the dynamic genome evolution of the genus Streptococcus.</title>
        <authorList>
            <consortium name="The Broad Institute Genome Sequencing Platform"/>
            <person name="Richards V.P."/>
            <person name="Palmer S.R."/>
            <person name="Pavinski Bitar P.D."/>
            <person name="Qin X."/>
            <person name="Weinstock G.M."/>
            <person name="Highlander S.K."/>
            <person name="Town C.D."/>
            <person name="Burne R.A."/>
            <person name="Stanhope M.J."/>
        </authorList>
    </citation>
    <scope>NUCLEOTIDE SEQUENCE [LARGE SCALE GENOMIC DNA]</scope>
    <source>
        <strain evidence="5 6">NCTC 11558</strain>
    </source>
</reference>
<feature type="region of interest" description="Disordered" evidence="2">
    <location>
        <begin position="1"/>
        <end position="22"/>
    </location>
</feature>
<proteinExistence type="inferred from homology"/>
<dbReference type="GO" id="GO:0005886">
    <property type="term" value="C:plasma membrane"/>
    <property type="evidence" value="ECO:0007669"/>
    <property type="project" value="UniProtKB-SubCell"/>
</dbReference>
<comment type="caution">
    <text evidence="5">The sequence shown here is derived from an EMBL/GenBank/DDBJ whole genome shotgun (WGS) entry which is preliminary data.</text>
</comment>
<feature type="domain" description="MapZ extracellular" evidence="3">
    <location>
        <begin position="234"/>
        <end position="358"/>
    </location>
</feature>
<keyword evidence="1" id="KW-0131">Cell cycle</keyword>
<feature type="region of interest" description="Disordered" evidence="2">
    <location>
        <begin position="364"/>
        <end position="447"/>
    </location>
</feature>
<comment type="subcellular location">
    <subcellularLocation>
        <location evidence="1">Cell membrane</location>
        <topology evidence="1">Single-pass membrane protein</topology>
    </subcellularLocation>
    <text evidence="1">In newborn cells, forms a ring positioned at mid-cell. Soon after cell division starts and the cells begin elongating, the ring splits into two rings that, as elongation proceeds, move along and mark the future division sites.</text>
</comment>
<evidence type="ECO:0000313" key="6">
    <source>
        <dbReference type="Proteomes" id="UP000003573"/>
    </source>
</evidence>
<protein>
    <recommendedName>
        <fullName evidence="1">Mid-cell-anchored protein Z</fullName>
    </recommendedName>
</protein>
<comment type="subunit">
    <text evidence="1">Interacts with FtsZ.</text>
</comment>
<dbReference type="eggNOG" id="ENOG5032TWV">
    <property type="taxonomic scope" value="Bacteria"/>
</dbReference>
<evidence type="ECO:0000256" key="1">
    <source>
        <dbReference type="HAMAP-Rule" id="MF_01941"/>
    </source>
</evidence>
<dbReference type="AlphaFoldDB" id="G5JY19"/>
<keyword evidence="1" id="KW-1003">Cell membrane</keyword>
<feature type="region of interest" description="Disordered" evidence="2">
    <location>
        <begin position="150"/>
        <end position="183"/>
    </location>
</feature>
<keyword evidence="6" id="KW-1185">Reference proteome</keyword>
<feature type="domain" description="MapZ extracellular C-terminal" evidence="4">
    <location>
        <begin position="449"/>
        <end position="527"/>
    </location>
</feature>
<feature type="compositionally biased region" description="Acidic residues" evidence="2">
    <location>
        <begin position="170"/>
        <end position="183"/>
    </location>
</feature>
<dbReference type="Pfam" id="PF18041">
    <property type="entry name" value="MapZ_EC1"/>
    <property type="match status" value="1"/>
</dbReference>
<evidence type="ECO:0000313" key="5">
    <source>
        <dbReference type="EMBL" id="EHJ52401.1"/>
    </source>
</evidence>
<dbReference type="InterPro" id="IPR040532">
    <property type="entry name" value="MapZ_C2"/>
</dbReference>
<dbReference type="InterPro" id="IPR030858">
    <property type="entry name" value="MapZ"/>
</dbReference>
<dbReference type="Pfam" id="PF18708">
    <property type="entry name" value="MapZ_C2"/>
    <property type="match status" value="1"/>
</dbReference>
<keyword evidence="1" id="KW-0132">Cell division</keyword>
<dbReference type="Proteomes" id="UP000003573">
    <property type="component" value="Unassembled WGS sequence"/>
</dbReference>
<dbReference type="STRING" id="764298.STRMA_0066"/>
<evidence type="ECO:0000259" key="4">
    <source>
        <dbReference type="Pfam" id="PF18708"/>
    </source>
</evidence>
<dbReference type="GO" id="GO:0051301">
    <property type="term" value="P:cell division"/>
    <property type="evidence" value="ECO:0007669"/>
    <property type="project" value="UniProtKB-UniRule"/>
</dbReference>
<evidence type="ECO:0000259" key="3">
    <source>
        <dbReference type="Pfam" id="PF18041"/>
    </source>
</evidence>
<sequence>MSKEDKNPLENENNDNLDFQDAKEMTVGEAVRKDGELKAGITEEDGVLDRYIKQHRDEVASRKFETNSEDFQNIDTSTLDNFIKQQRKELEDTGLIEPIKEADEETVREEAEAAEAKDEDNLEDTLIAPAVSPNQEIWKKAEFEDVALSDENNQSDGEEKHWSDSLIPQYEEDDDDFDDFKEDEEEKPFYKKKKVIITSLIILLLLAGGAAYGVYRLTHQETKTAKTTTSSTSDNNDKTNSIADSRKAFEKSYTAFFIDSKRTKLKNNQFANLPKLEKMLTSLKGSKYHDEAKKKYDSLQRQIAAINAVNGKFKENAVVDGQKKAVTIKDNANFDDISDKTLNTGNATLDTLLKSVIADGRKQLKSKKTANDSAKSAAAKKNNNAESSGNSTANSGSSNNSGSSANGNKTQAAPAAPQSPNNGSSSASGSSGYGISNYQTSKLQRNRSRVPFDNAKIADTSNPAWTFNPGILEKIVSISQSRGYITGNNYILEKVNIINGNGYYNMYKPDGTYLFTINCKTGYFVGNASGHSDKLDY</sequence>
<keyword evidence="1" id="KW-0812">Transmembrane</keyword>
<dbReference type="InterPro" id="IPR041295">
    <property type="entry name" value="MapZ_EC1"/>
</dbReference>
<dbReference type="EMBL" id="AEUW02000001">
    <property type="protein sequence ID" value="EHJ52401.1"/>
    <property type="molecule type" value="Genomic_DNA"/>
</dbReference>
<keyword evidence="1" id="KW-1133">Transmembrane helix</keyword>
<evidence type="ECO:0000256" key="2">
    <source>
        <dbReference type="SAM" id="MobiDB-lite"/>
    </source>
</evidence>
<gene>
    <name evidence="1" type="primary">mapZ</name>
    <name evidence="5" type="ORF">STRMA_0066</name>
</gene>
<comment type="similarity">
    <text evidence="1">Belongs to the MapZ family.</text>
</comment>
<dbReference type="OrthoDB" id="2199073at2"/>
<feature type="compositionally biased region" description="Polar residues" evidence="2">
    <location>
        <begin position="433"/>
        <end position="443"/>
    </location>
</feature>
<dbReference type="RefSeq" id="WP_003080384.1">
    <property type="nucleotide sequence ID" value="NZ_AEUW02000001.1"/>
</dbReference>
<name>G5JY19_9STRE</name>
<feature type="transmembrane region" description="Helical" evidence="1">
    <location>
        <begin position="195"/>
        <end position="215"/>
    </location>
</feature>